<evidence type="ECO:0000256" key="5">
    <source>
        <dbReference type="ARBA" id="ARBA00023125"/>
    </source>
</evidence>
<dbReference type="InterPro" id="IPR036855">
    <property type="entry name" value="Znf_CCCH_sf"/>
</dbReference>
<dbReference type="STRING" id="77586.A0A0D9UXE2"/>
<dbReference type="EnsemblPlants" id="LPERR01G04510.1">
    <property type="protein sequence ID" value="LPERR01G04510.1"/>
    <property type="gene ID" value="LPERR01G04510"/>
</dbReference>
<evidence type="ECO:0000256" key="3">
    <source>
        <dbReference type="ARBA" id="ARBA00022771"/>
    </source>
</evidence>
<dbReference type="GO" id="GO:0003729">
    <property type="term" value="F:mRNA binding"/>
    <property type="evidence" value="ECO:0007669"/>
    <property type="project" value="InterPro"/>
</dbReference>
<keyword evidence="1 6" id="KW-0479">Metal-binding</keyword>
<keyword evidence="9" id="KW-1185">Reference proteome</keyword>
<reference evidence="8" key="3">
    <citation type="submission" date="2015-04" db="UniProtKB">
        <authorList>
            <consortium name="EnsemblPlants"/>
        </authorList>
    </citation>
    <scope>IDENTIFICATION</scope>
</reference>
<dbReference type="GO" id="GO:0003677">
    <property type="term" value="F:DNA binding"/>
    <property type="evidence" value="ECO:0007669"/>
    <property type="project" value="UniProtKB-KW"/>
</dbReference>
<dbReference type="InterPro" id="IPR045877">
    <property type="entry name" value="ZFP36-like"/>
</dbReference>
<dbReference type="Gramene" id="LPERR01G04510.1">
    <property type="protein sequence ID" value="LPERR01G04510.1"/>
    <property type="gene ID" value="LPERR01G04510"/>
</dbReference>
<evidence type="ECO:0000256" key="6">
    <source>
        <dbReference type="PROSITE-ProRule" id="PRU00723"/>
    </source>
</evidence>
<organism evidence="8 9">
    <name type="scientific">Leersia perrieri</name>
    <dbReference type="NCBI Taxonomy" id="77586"/>
    <lineage>
        <taxon>Eukaryota</taxon>
        <taxon>Viridiplantae</taxon>
        <taxon>Streptophyta</taxon>
        <taxon>Embryophyta</taxon>
        <taxon>Tracheophyta</taxon>
        <taxon>Spermatophyta</taxon>
        <taxon>Magnoliopsida</taxon>
        <taxon>Liliopsida</taxon>
        <taxon>Poales</taxon>
        <taxon>Poaceae</taxon>
        <taxon>BOP clade</taxon>
        <taxon>Oryzoideae</taxon>
        <taxon>Oryzeae</taxon>
        <taxon>Oryzinae</taxon>
        <taxon>Leersia</taxon>
    </lineage>
</organism>
<dbReference type="AlphaFoldDB" id="A0A0D9UXE2"/>
<dbReference type="PANTHER" id="PTHR12547">
    <property type="entry name" value="CCCH ZINC FINGER/TIS11-RELATED"/>
    <property type="match status" value="1"/>
</dbReference>
<feature type="domain" description="C3H1-type" evidence="7">
    <location>
        <begin position="167"/>
        <end position="195"/>
    </location>
</feature>
<dbReference type="InterPro" id="IPR000571">
    <property type="entry name" value="Znf_CCCH"/>
</dbReference>
<keyword evidence="3 6" id="KW-0863">Zinc-finger</keyword>
<dbReference type="PROSITE" id="PS50103">
    <property type="entry name" value="ZF_C3H1"/>
    <property type="match status" value="2"/>
</dbReference>
<dbReference type="Proteomes" id="UP000032180">
    <property type="component" value="Chromosome 1"/>
</dbReference>
<sequence length="296" mass="31138">MAGMNGMEMREGGNNRGRYESDDVIVISPSPMAWTRGVDPPAPAPAAEEKKLFYKTRMCDAFVMSGRCMHGEGCTFAHGAAEIRSSLTAVAGGWIKPEAALTPPPAQAVAAPQGVQGGGQEFVARASYGGGGGGGGNLGYNARANYGGGMGHEFIGRANYGGGGGHRSITKVCFEFRDLGRCRFGASCAFPHVSAAEIRQGSRLSYSSMTEPPARANMAVTVPRTFISVPSMAPPPLPYVVHNNNGNGGDGYGGLSMMPPAHQPEQEGRKLTRLEILSRKKMSGIYGDWMDGYVSP</sequence>
<feature type="zinc finger region" description="C3H1-type" evidence="6">
    <location>
        <begin position="53"/>
        <end position="81"/>
    </location>
</feature>
<name>A0A0D9UXE2_9ORYZ</name>
<dbReference type="Gene3D" id="4.10.1000.10">
    <property type="entry name" value="Zinc finger, CCCH-type"/>
    <property type="match status" value="1"/>
</dbReference>
<evidence type="ECO:0000259" key="7">
    <source>
        <dbReference type="PROSITE" id="PS50103"/>
    </source>
</evidence>
<dbReference type="GO" id="GO:0008270">
    <property type="term" value="F:zinc ion binding"/>
    <property type="evidence" value="ECO:0007669"/>
    <property type="project" value="UniProtKB-KW"/>
</dbReference>
<evidence type="ECO:0000256" key="4">
    <source>
        <dbReference type="ARBA" id="ARBA00022833"/>
    </source>
</evidence>
<evidence type="ECO:0000313" key="8">
    <source>
        <dbReference type="EnsemblPlants" id="LPERR01G04510.1"/>
    </source>
</evidence>
<evidence type="ECO:0000313" key="9">
    <source>
        <dbReference type="Proteomes" id="UP000032180"/>
    </source>
</evidence>
<keyword evidence="5" id="KW-0238">DNA-binding</keyword>
<keyword evidence="2" id="KW-0677">Repeat</keyword>
<accession>A0A0D9UXE2</accession>
<proteinExistence type="predicted"/>
<protein>
    <recommendedName>
        <fullName evidence="7">C3H1-type domain-containing protein</fullName>
    </recommendedName>
</protein>
<dbReference type="HOGENOM" id="CLU_998869_0_0_1"/>
<reference evidence="8 9" key="1">
    <citation type="submission" date="2012-08" db="EMBL/GenBank/DDBJ databases">
        <title>Oryza genome evolution.</title>
        <authorList>
            <person name="Wing R.A."/>
        </authorList>
    </citation>
    <scope>NUCLEOTIDE SEQUENCE</scope>
</reference>
<dbReference type="PANTHER" id="PTHR12547:SF167">
    <property type="entry name" value="ZINC FINGER CCCH DOMAIN-CONTAINING PROTEIN 1"/>
    <property type="match status" value="1"/>
</dbReference>
<evidence type="ECO:0000256" key="2">
    <source>
        <dbReference type="ARBA" id="ARBA00022737"/>
    </source>
</evidence>
<feature type="zinc finger region" description="C3H1-type" evidence="6">
    <location>
        <begin position="167"/>
        <end position="195"/>
    </location>
</feature>
<dbReference type="eggNOG" id="ENOG502SDZ0">
    <property type="taxonomic scope" value="Eukaryota"/>
</dbReference>
<feature type="domain" description="C3H1-type" evidence="7">
    <location>
        <begin position="53"/>
        <end position="81"/>
    </location>
</feature>
<keyword evidence="4 6" id="KW-0862">Zinc</keyword>
<dbReference type="SUPFAM" id="SSF90229">
    <property type="entry name" value="CCCH zinc finger"/>
    <property type="match status" value="1"/>
</dbReference>
<dbReference type="SMART" id="SM00356">
    <property type="entry name" value="ZnF_C3H1"/>
    <property type="match status" value="2"/>
</dbReference>
<evidence type="ECO:0000256" key="1">
    <source>
        <dbReference type="ARBA" id="ARBA00022723"/>
    </source>
</evidence>
<reference evidence="9" key="2">
    <citation type="submission" date="2013-12" db="EMBL/GenBank/DDBJ databases">
        <authorList>
            <person name="Yu Y."/>
            <person name="Lee S."/>
            <person name="de Baynast K."/>
            <person name="Wissotski M."/>
            <person name="Liu L."/>
            <person name="Talag J."/>
            <person name="Goicoechea J."/>
            <person name="Angelova A."/>
            <person name="Jetty R."/>
            <person name="Kudrna D."/>
            <person name="Golser W."/>
            <person name="Rivera L."/>
            <person name="Zhang J."/>
            <person name="Wing R."/>
        </authorList>
    </citation>
    <scope>NUCLEOTIDE SEQUENCE</scope>
</reference>